<evidence type="ECO:0000313" key="7">
    <source>
        <dbReference type="Proteomes" id="UP001600894"/>
    </source>
</evidence>
<evidence type="ECO:0000256" key="4">
    <source>
        <dbReference type="ARBA" id="ARBA00023014"/>
    </source>
</evidence>
<organism evidence="6 7">
    <name type="scientific">Enterocloster alcoholdehydrogenati</name>
    <dbReference type="NCBI Taxonomy" id="2547410"/>
    <lineage>
        <taxon>Bacteria</taxon>
        <taxon>Bacillati</taxon>
        <taxon>Bacillota</taxon>
        <taxon>Clostridia</taxon>
        <taxon>Lachnospirales</taxon>
        <taxon>Lachnospiraceae</taxon>
        <taxon>Enterocloster</taxon>
    </lineage>
</organism>
<dbReference type="Proteomes" id="UP001600894">
    <property type="component" value="Unassembled WGS sequence"/>
</dbReference>
<keyword evidence="1" id="KW-0949">S-adenosyl-L-methionine</keyword>
<dbReference type="RefSeq" id="WP_390469431.1">
    <property type="nucleotide sequence ID" value="NZ_BAABXL010000001.1"/>
</dbReference>
<proteinExistence type="predicted"/>
<name>A0ABQ0AVM3_9FIRM</name>
<sequence length="313" mass="35292">MNLPSYQSCALCPRKCRIDRSRQTGYCGCSDQLKAARAALHKWEEPCLSGPEWAPGGSGTVFFSGCTLRCCFCQNYHISSEHFGKELTSDQLADIFLRLQDQGAYNINLVTPTQYLPSILPALDKVRSRLSIPVICNCSGYERSEVTALLKDYIDIWLPDLKYHDRALSARLSKAPDYFENASAAILQMIRQTGAPVFEEQASEDNAHPSFMLMKKGVILRHMVLPGHRDDSISLMHWIHDTLPKGQYLLSILSQYTPCYHSSDYPELNRRITSYEYGKVVDAAIDLGLTQGFMQKKSSAKEEYTPPFDLEGL</sequence>
<dbReference type="EMBL" id="BAABXL010000001">
    <property type="protein sequence ID" value="GAA6268073.1"/>
    <property type="molecule type" value="Genomic_DNA"/>
</dbReference>
<comment type="caution">
    <text evidence="6">The sequence shown here is derived from an EMBL/GenBank/DDBJ whole genome shotgun (WGS) entry which is preliminary data.</text>
</comment>
<dbReference type="InterPro" id="IPR040085">
    <property type="entry name" value="MJ0674-like"/>
</dbReference>
<dbReference type="Pfam" id="PF04055">
    <property type="entry name" value="Radical_SAM"/>
    <property type="match status" value="1"/>
</dbReference>
<dbReference type="InterPro" id="IPR007197">
    <property type="entry name" value="rSAM"/>
</dbReference>
<accession>A0ABQ0AVM3</accession>
<dbReference type="InterPro" id="IPR058240">
    <property type="entry name" value="rSAM_sf"/>
</dbReference>
<feature type="domain" description="Radical SAM core" evidence="5">
    <location>
        <begin position="61"/>
        <end position="167"/>
    </location>
</feature>
<evidence type="ECO:0000259" key="5">
    <source>
        <dbReference type="Pfam" id="PF04055"/>
    </source>
</evidence>
<dbReference type="SUPFAM" id="SSF102114">
    <property type="entry name" value="Radical SAM enzymes"/>
    <property type="match status" value="1"/>
</dbReference>
<evidence type="ECO:0000256" key="1">
    <source>
        <dbReference type="ARBA" id="ARBA00022691"/>
    </source>
</evidence>
<evidence type="ECO:0000256" key="2">
    <source>
        <dbReference type="ARBA" id="ARBA00022723"/>
    </source>
</evidence>
<protein>
    <submittedName>
        <fullName evidence="6">Radical SAM protein</fullName>
    </submittedName>
</protein>
<evidence type="ECO:0000256" key="3">
    <source>
        <dbReference type="ARBA" id="ARBA00023004"/>
    </source>
</evidence>
<dbReference type="InterPro" id="IPR016431">
    <property type="entry name" value="Pyrv-formate_lyase-activ_prd"/>
</dbReference>
<keyword evidence="4" id="KW-0411">Iron-sulfur</keyword>
<dbReference type="PANTHER" id="PTHR43075:SF1">
    <property type="entry name" value="FORMATE LYASE ACTIVATING ENZYME, PUTATIVE (AFU_ORTHOLOGUE AFUA_2G15630)-RELATED"/>
    <property type="match status" value="1"/>
</dbReference>
<gene>
    <name evidence="6" type="ORF">F130042H8_11330</name>
</gene>
<evidence type="ECO:0000313" key="6">
    <source>
        <dbReference type="EMBL" id="GAA6268073.1"/>
    </source>
</evidence>
<keyword evidence="3" id="KW-0408">Iron</keyword>
<keyword evidence="2" id="KW-0479">Metal-binding</keyword>
<dbReference type="SFLD" id="SFLDG01099">
    <property type="entry name" value="Uncharacterised_Radical_SAM_Su"/>
    <property type="match status" value="1"/>
</dbReference>
<keyword evidence="7" id="KW-1185">Reference proteome</keyword>
<dbReference type="PIRSF" id="PIRSF004869">
    <property type="entry name" value="PflX_prd"/>
    <property type="match status" value="1"/>
</dbReference>
<dbReference type="SFLD" id="SFLDS00029">
    <property type="entry name" value="Radical_SAM"/>
    <property type="match status" value="1"/>
</dbReference>
<reference evidence="6 7" key="1">
    <citation type="submission" date="2024-04" db="EMBL/GenBank/DDBJ databases">
        <title>Defined microbial consortia suppress multidrug-resistant proinflammatory Enterobacteriaceae via ecological control.</title>
        <authorList>
            <person name="Furuichi M."/>
            <person name="Kawaguchi T."/>
            <person name="Pust M."/>
            <person name="Yasuma K."/>
            <person name="Plichta D."/>
            <person name="Hasegawa N."/>
            <person name="Ohya T."/>
            <person name="Bhattarai S."/>
            <person name="Sasajima S."/>
            <person name="Aoto Y."/>
            <person name="Tuganbaev T."/>
            <person name="Yaginuma M."/>
            <person name="Ueda M."/>
            <person name="Okahashi N."/>
            <person name="Amafuji K."/>
            <person name="Kiridooshi Y."/>
            <person name="Sugita K."/>
            <person name="Strazar M."/>
            <person name="Skelly A."/>
            <person name="Suda W."/>
            <person name="Hattori M."/>
            <person name="Nakamoto N."/>
            <person name="Caballero S."/>
            <person name="Norman J."/>
            <person name="Olle B."/>
            <person name="Tanoue T."/>
            <person name="Arita M."/>
            <person name="Bucci V."/>
            <person name="Atarashi K."/>
            <person name="Xavier R."/>
            <person name="Honda K."/>
        </authorList>
    </citation>
    <scope>NUCLEOTIDE SEQUENCE [LARGE SCALE GENOMIC DNA]</scope>
    <source>
        <strain evidence="7">f13</strain>
    </source>
</reference>
<dbReference type="PANTHER" id="PTHR43075">
    <property type="entry name" value="FORMATE LYASE ACTIVATING ENZYME, PUTATIVE (AFU_ORTHOLOGUE AFUA_2G15630)-RELATED"/>
    <property type="match status" value="1"/>
</dbReference>
<dbReference type="InterPro" id="IPR013785">
    <property type="entry name" value="Aldolase_TIM"/>
</dbReference>
<dbReference type="Gene3D" id="3.20.20.70">
    <property type="entry name" value="Aldolase class I"/>
    <property type="match status" value="1"/>
</dbReference>